<protein>
    <submittedName>
        <fullName evidence="9">2OG-Fe(II) oxygenase</fullName>
    </submittedName>
</protein>
<evidence type="ECO:0000259" key="8">
    <source>
        <dbReference type="PROSITE" id="PS51471"/>
    </source>
</evidence>
<dbReference type="GO" id="GO:0031418">
    <property type="term" value="F:L-ascorbic acid binding"/>
    <property type="evidence" value="ECO:0007669"/>
    <property type="project" value="UniProtKB-KW"/>
</dbReference>
<dbReference type="SMART" id="SM00702">
    <property type="entry name" value="P4Hc"/>
    <property type="match status" value="1"/>
</dbReference>
<dbReference type="GO" id="GO:0006449">
    <property type="term" value="P:regulation of translational termination"/>
    <property type="evidence" value="ECO:0007669"/>
    <property type="project" value="TreeGrafter"/>
</dbReference>
<dbReference type="PANTHER" id="PTHR12117:SF0">
    <property type="entry name" value="PROLYL 3-HYDROXYLASE OGFOD1"/>
    <property type="match status" value="1"/>
</dbReference>
<evidence type="ECO:0000313" key="9">
    <source>
        <dbReference type="EMBL" id="QNN78447.1"/>
    </source>
</evidence>
<comment type="cofactor">
    <cofactor evidence="1">
        <name>L-ascorbate</name>
        <dbReference type="ChEBI" id="CHEBI:38290"/>
    </cofactor>
</comment>
<dbReference type="InterPro" id="IPR006620">
    <property type="entry name" value="Pro_4_hyd_alph"/>
</dbReference>
<keyword evidence="6" id="KW-0408">Iron</keyword>
<dbReference type="Pfam" id="PF13661">
    <property type="entry name" value="2OG-FeII_Oxy_4"/>
    <property type="match status" value="1"/>
</dbReference>
<dbReference type="InterPro" id="IPR039558">
    <property type="entry name" value="TPA1/OFD1_N"/>
</dbReference>
<dbReference type="GeneID" id="81469942"/>
<sequence length="233" mass="27121">MINNDLRIESYRARLDAVGRVQIPAFLQESSAERLRQCLSREVPWEPGQRSDRPPLLPSTAQELSPPQQDRARLMEAVRRAMSGFEFFFDRFKMIEARRDGMHPELVLHVVVDFLNSPDFLAFARELTGDHGIRMVSAMAVRYRAGHFLRMHDDKSHDEDRAFAYVINLGRNWEADWGGLLQFVDDRQNVVETFTPHWNSLSLFRVPQAHQVSQVAPWAGDHRYSITGWFRRS</sequence>
<feature type="region of interest" description="Disordered" evidence="7">
    <location>
        <begin position="43"/>
        <end position="69"/>
    </location>
</feature>
<dbReference type="EMBL" id="CP060731">
    <property type="protein sequence ID" value="QNN78447.1"/>
    <property type="molecule type" value="Genomic_DNA"/>
</dbReference>
<evidence type="ECO:0000256" key="7">
    <source>
        <dbReference type="SAM" id="MobiDB-lite"/>
    </source>
</evidence>
<dbReference type="PROSITE" id="PS51471">
    <property type="entry name" value="FE2OG_OXY"/>
    <property type="match status" value="1"/>
</dbReference>
<reference evidence="9 10" key="1">
    <citation type="submission" date="2020-08" db="EMBL/GenBank/DDBJ databases">
        <title>Streptomycin Non-resistant strain, P. mexicana.</title>
        <authorList>
            <person name="Ganesh-Kumar S."/>
            <person name="Zhe T."/>
            <person name="Yu Z."/>
            <person name="Min Y."/>
        </authorList>
    </citation>
    <scope>NUCLEOTIDE SEQUENCE [LARGE SCALE GENOMIC DNA]</scope>
    <source>
        <strain evidence="9 10">GTZY2</strain>
    </source>
</reference>
<dbReference type="InterPro" id="IPR005123">
    <property type="entry name" value="Oxoglu/Fe-dep_dioxygenase_dom"/>
</dbReference>
<dbReference type="Gene3D" id="2.60.120.620">
    <property type="entry name" value="q2cbj1_9rhob like domain"/>
    <property type="match status" value="1"/>
</dbReference>
<keyword evidence="3" id="KW-0847">Vitamin C</keyword>
<name>A0A7G9TEC2_PSEMX</name>
<evidence type="ECO:0000313" key="10">
    <source>
        <dbReference type="Proteomes" id="UP000515838"/>
    </source>
</evidence>
<gene>
    <name evidence="9" type="ORF">IAE60_03130</name>
</gene>
<evidence type="ECO:0000256" key="5">
    <source>
        <dbReference type="ARBA" id="ARBA00023002"/>
    </source>
</evidence>
<feature type="domain" description="Fe2OG dioxygenase" evidence="8">
    <location>
        <begin position="134"/>
        <end position="232"/>
    </location>
</feature>
<evidence type="ECO:0000256" key="1">
    <source>
        <dbReference type="ARBA" id="ARBA00001961"/>
    </source>
</evidence>
<dbReference type="GO" id="GO:0005737">
    <property type="term" value="C:cytoplasm"/>
    <property type="evidence" value="ECO:0007669"/>
    <property type="project" value="TreeGrafter"/>
</dbReference>
<feature type="compositionally biased region" description="Polar residues" evidence="7">
    <location>
        <begin position="59"/>
        <end position="68"/>
    </location>
</feature>
<evidence type="ECO:0000256" key="6">
    <source>
        <dbReference type="ARBA" id="ARBA00023004"/>
    </source>
</evidence>
<accession>A0A7G9TEC2</accession>
<dbReference type="GO" id="GO:0005506">
    <property type="term" value="F:iron ion binding"/>
    <property type="evidence" value="ECO:0007669"/>
    <property type="project" value="InterPro"/>
</dbReference>
<dbReference type="RefSeq" id="WP_187573832.1">
    <property type="nucleotide sequence ID" value="NZ_CP060731.1"/>
</dbReference>
<keyword evidence="4" id="KW-0223">Dioxygenase</keyword>
<keyword evidence="2" id="KW-0479">Metal-binding</keyword>
<dbReference type="PANTHER" id="PTHR12117">
    <property type="entry name" value="HISTONE ACETYLTRANSFERASE COMPLEX"/>
    <property type="match status" value="1"/>
</dbReference>
<evidence type="ECO:0000256" key="4">
    <source>
        <dbReference type="ARBA" id="ARBA00022964"/>
    </source>
</evidence>
<evidence type="ECO:0000256" key="3">
    <source>
        <dbReference type="ARBA" id="ARBA00022896"/>
    </source>
</evidence>
<evidence type="ECO:0000256" key="2">
    <source>
        <dbReference type="ARBA" id="ARBA00022723"/>
    </source>
</evidence>
<dbReference type="GO" id="GO:0031543">
    <property type="term" value="F:peptidyl-proline dioxygenase activity"/>
    <property type="evidence" value="ECO:0007669"/>
    <property type="project" value="TreeGrafter"/>
</dbReference>
<dbReference type="AlphaFoldDB" id="A0A7G9TEC2"/>
<proteinExistence type="predicted"/>
<keyword evidence="5" id="KW-0560">Oxidoreductase</keyword>
<dbReference type="Proteomes" id="UP000515838">
    <property type="component" value="Chromosome"/>
</dbReference>
<dbReference type="InterPro" id="IPR051842">
    <property type="entry name" value="uS12_prolyl_hydroxylase"/>
</dbReference>
<organism evidence="9 10">
    <name type="scientific">Pseudoxanthomonas mexicana</name>
    <dbReference type="NCBI Taxonomy" id="128785"/>
    <lineage>
        <taxon>Bacteria</taxon>
        <taxon>Pseudomonadati</taxon>
        <taxon>Pseudomonadota</taxon>
        <taxon>Gammaproteobacteria</taxon>
        <taxon>Lysobacterales</taxon>
        <taxon>Lysobacteraceae</taxon>
        <taxon>Pseudoxanthomonas</taxon>
    </lineage>
</organism>